<dbReference type="AlphaFoldDB" id="A0A6D2JA46"/>
<dbReference type="EMBL" id="CACVBM020001163">
    <property type="protein sequence ID" value="CAA7036621.1"/>
    <property type="molecule type" value="Genomic_DNA"/>
</dbReference>
<sequence>MSGRFRQAAAPFSFATVVTWFRIEAAVFLCVFDMSVEMFLVMCRPEIVAGGGSPAAHRSSFTARCGNARGNNDEYSSSLELWQQYKFPSSAFGIGVSPPGICLVCLMCVFLVVWLALCFTVIFKLF</sequence>
<keyword evidence="1" id="KW-0472">Membrane</keyword>
<reference evidence="2" key="1">
    <citation type="submission" date="2020-01" db="EMBL/GenBank/DDBJ databases">
        <authorList>
            <person name="Mishra B."/>
        </authorList>
    </citation>
    <scope>NUCLEOTIDE SEQUENCE [LARGE SCALE GENOMIC DNA]</scope>
</reference>
<protein>
    <submittedName>
        <fullName evidence="2">Uncharacterized protein</fullName>
    </submittedName>
</protein>
<keyword evidence="3" id="KW-1185">Reference proteome</keyword>
<dbReference type="Proteomes" id="UP000467841">
    <property type="component" value="Unassembled WGS sequence"/>
</dbReference>
<evidence type="ECO:0000313" key="2">
    <source>
        <dbReference type="EMBL" id="CAA7036621.1"/>
    </source>
</evidence>
<name>A0A6D2JA46_9BRAS</name>
<proteinExistence type="predicted"/>
<accession>A0A6D2JA46</accession>
<comment type="caution">
    <text evidence="2">The sequence shown here is derived from an EMBL/GenBank/DDBJ whole genome shotgun (WGS) entry which is preliminary data.</text>
</comment>
<evidence type="ECO:0000256" key="1">
    <source>
        <dbReference type="SAM" id="Phobius"/>
    </source>
</evidence>
<organism evidence="2 3">
    <name type="scientific">Microthlaspi erraticum</name>
    <dbReference type="NCBI Taxonomy" id="1685480"/>
    <lineage>
        <taxon>Eukaryota</taxon>
        <taxon>Viridiplantae</taxon>
        <taxon>Streptophyta</taxon>
        <taxon>Embryophyta</taxon>
        <taxon>Tracheophyta</taxon>
        <taxon>Spermatophyta</taxon>
        <taxon>Magnoliopsida</taxon>
        <taxon>eudicotyledons</taxon>
        <taxon>Gunneridae</taxon>
        <taxon>Pentapetalae</taxon>
        <taxon>rosids</taxon>
        <taxon>malvids</taxon>
        <taxon>Brassicales</taxon>
        <taxon>Brassicaceae</taxon>
        <taxon>Coluteocarpeae</taxon>
        <taxon>Microthlaspi</taxon>
    </lineage>
</organism>
<evidence type="ECO:0000313" key="3">
    <source>
        <dbReference type="Proteomes" id="UP000467841"/>
    </source>
</evidence>
<gene>
    <name evidence="2" type="ORF">MERR_LOCUS23856</name>
</gene>
<feature type="transmembrane region" description="Helical" evidence="1">
    <location>
        <begin position="101"/>
        <end position="123"/>
    </location>
</feature>
<keyword evidence="1" id="KW-0812">Transmembrane</keyword>
<keyword evidence="1" id="KW-1133">Transmembrane helix</keyword>
<feature type="transmembrane region" description="Helical" evidence="1">
    <location>
        <begin position="12"/>
        <end position="32"/>
    </location>
</feature>